<dbReference type="Pfam" id="PF13561">
    <property type="entry name" value="adh_short_C2"/>
    <property type="match status" value="1"/>
</dbReference>
<evidence type="ECO:0000256" key="5">
    <source>
        <dbReference type="ARBA" id="ARBA00022857"/>
    </source>
</evidence>
<comment type="similarity">
    <text evidence="2 11">Belongs to the short-chain dehydrogenases/reductases (SDR) family.</text>
</comment>
<evidence type="ECO:0000256" key="6">
    <source>
        <dbReference type="ARBA" id="ARBA00023002"/>
    </source>
</evidence>
<dbReference type="EMBL" id="RHIB01000005">
    <property type="protein sequence ID" value="RNA66045.1"/>
    <property type="molecule type" value="Genomic_DNA"/>
</dbReference>
<evidence type="ECO:0000256" key="10">
    <source>
        <dbReference type="PIRSR" id="PIRSR611284-2"/>
    </source>
</evidence>
<feature type="active site" description="Proton acceptor" evidence="9">
    <location>
        <position position="154"/>
    </location>
</feature>
<dbReference type="InterPro" id="IPR011284">
    <property type="entry name" value="3oxo_ACP_reduc"/>
</dbReference>
<dbReference type="PROSITE" id="PS00061">
    <property type="entry name" value="ADH_SHORT"/>
    <property type="match status" value="1"/>
</dbReference>
<evidence type="ECO:0000313" key="13">
    <source>
        <dbReference type="EMBL" id="RNA66045.1"/>
    </source>
</evidence>
<evidence type="ECO:0000256" key="2">
    <source>
        <dbReference type="ARBA" id="ARBA00006484"/>
    </source>
</evidence>
<dbReference type="SMART" id="SM00822">
    <property type="entry name" value="PKS_KR"/>
    <property type="match status" value="1"/>
</dbReference>
<dbReference type="InterPro" id="IPR050259">
    <property type="entry name" value="SDR"/>
</dbReference>
<dbReference type="RefSeq" id="WP_122901979.1">
    <property type="nucleotide sequence ID" value="NZ_RHIB01000005.1"/>
</dbReference>
<dbReference type="InterPro" id="IPR020904">
    <property type="entry name" value="Sc_DH/Rdtase_CS"/>
</dbReference>
<evidence type="ECO:0000256" key="1">
    <source>
        <dbReference type="ARBA" id="ARBA00005194"/>
    </source>
</evidence>
<dbReference type="InterPro" id="IPR002347">
    <property type="entry name" value="SDR_fam"/>
</dbReference>
<feature type="binding site" evidence="10">
    <location>
        <begin position="62"/>
        <end position="63"/>
    </location>
    <ligand>
        <name>NADP(+)</name>
        <dbReference type="ChEBI" id="CHEBI:58349"/>
    </ligand>
</feature>
<proteinExistence type="inferred from homology"/>
<evidence type="ECO:0000313" key="14">
    <source>
        <dbReference type="Proteomes" id="UP000278746"/>
    </source>
</evidence>
<keyword evidence="6 11" id="KW-0560">Oxidoreductase</keyword>
<evidence type="ECO:0000256" key="8">
    <source>
        <dbReference type="ARBA" id="ARBA00048508"/>
    </source>
</evidence>
<keyword evidence="5 10" id="KW-0521">NADP</keyword>
<feature type="domain" description="Ketoreductase" evidence="12">
    <location>
        <begin position="6"/>
        <end position="185"/>
    </location>
</feature>
<reference evidence="13 14" key="1">
    <citation type="submission" date="2018-10" db="EMBL/GenBank/DDBJ databases">
        <title>Bacillus Keqinensis sp. nov., a moderately halophilic bacterium isolated from a saline-alkaline lake.</title>
        <authorList>
            <person name="Wang H."/>
        </authorList>
    </citation>
    <scope>NUCLEOTIDE SEQUENCE [LARGE SCALE GENOMIC DNA]</scope>
    <source>
        <strain evidence="13 14">KQ-3</strain>
    </source>
</reference>
<dbReference type="NCBIfam" id="NF005559">
    <property type="entry name" value="PRK07231.1"/>
    <property type="match status" value="1"/>
</dbReference>
<dbReference type="SUPFAM" id="SSF51735">
    <property type="entry name" value="NAD(P)-binding Rossmann-fold domains"/>
    <property type="match status" value="1"/>
</dbReference>
<dbReference type="PANTHER" id="PTHR42879:SF2">
    <property type="entry name" value="3-OXOACYL-[ACYL-CARRIER-PROTEIN] REDUCTASE FABG"/>
    <property type="match status" value="1"/>
</dbReference>
<accession>A0A3M7TLM9</accession>
<name>A0A3M7TLM9_9BACI</name>
<comment type="subunit">
    <text evidence="11">Homotetramer.</text>
</comment>
<keyword evidence="4 11" id="KW-0276">Fatty acid metabolism</keyword>
<dbReference type="Proteomes" id="UP000278746">
    <property type="component" value="Unassembled WGS sequence"/>
</dbReference>
<dbReference type="EC" id="1.1.1.100" evidence="3 11"/>
<evidence type="ECO:0000256" key="9">
    <source>
        <dbReference type="PIRSR" id="PIRSR611284-1"/>
    </source>
</evidence>
<feature type="binding site" evidence="10">
    <location>
        <begin position="154"/>
        <end position="158"/>
    </location>
    <ligand>
        <name>NADP(+)</name>
        <dbReference type="ChEBI" id="CHEBI:58349"/>
    </ligand>
</feature>
<comment type="function">
    <text evidence="11">Catalyzes the NADPH-dependent reduction of beta-ketoacyl-ACP substrates to beta-hydroxyacyl-ACP products, the first reductive step in the elongation cycle of fatty acid biosynthesis.</text>
</comment>
<evidence type="ECO:0000256" key="4">
    <source>
        <dbReference type="ARBA" id="ARBA00022832"/>
    </source>
</evidence>
<comment type="pathway">
    <text evidence="1 11">Lipid metabolism; fatty acid biosynthesis.</text>
</comment>
<dbReference type="GO" id="GO:0004316">
    <property type="term" value="F:3-oxoacyl-[acyl-carrier-protein] reductase (NADPH) activity"/>
    <property type="evidence" value="ECO:0007669"/>
    <property type="project" value="UniProtKB-UniRule"/>
</dbReference>
<keyword evidence="11" id="KW-0444">Lipid biosynthesis</keyword>
<dbReference type="OrthoDB" id="9803333at2"/>
<evidence type="ECO:0000256" key="11">
    <source>
        <dbReference type="RuleBase" id="RU366074"/>
    </source>
</evidence>
<evidence type="ECO:0000259" key="12">
    <source>
        <dbReference type="SMART" id="SM00822"/>
    </source>
</evidence>
<dbReference type="NCBIfam" id="TIGR01830">
    <property type="entry name" value="3oxo_ACP_reduc"/>
    <property type="match status" value="1"/>
</dbReference>
<organism evidence="13 14">
    <name type="scientific">Alteribacter keqinensis</name>
    <dbReference type="NCBI Taxonomy" id="2483800"/>
    <lineage>
        <taxon>Bacteria</taxon>
        <taxon>Bacillati</taxon>
        <taxon>Bacillota</taxon>
        <taxon>Bacilli</taxon>
        <taxon>Bacillales</taxon>
        <taxon>Bacillaceae</taxon>
        <taxon>Alteribacter</taxon>
    </lineage>
</organism>
<dbReference type="FunFam" id="3.40.50.720:FF:000115">
    <property type="entry name" value="3-oxoacyl-[acyl-carrier-protein] reductase FabG"/>
    <property type="match status" value="1"/>
</dbReference>
<dbReference type="GO" id="GO:0051287">
    <property type="term" value="F:NAD binding"/>
    <property type="evidence" value="ECO:0007669"/>
    <property type="project" value="UniProtKB-UniRule"/>
</dbReference>
<dbReference type="PANTHER" id="PTHR42879">
    <property type="entry name" value="3-OXOACYL-(ACYL-CARRIER-PROTEIN) REDUCTASE"/>
    <property type="match status" value="1"/>
</dbReference>
<dbReference type="InterPro" id="IPR036291">
    <property type="entry name" value="NAD(P)-bd_dom_sf"/>
</dbReference>
<dbReference type="PRINTS" id="PR00080">
    <property type="entry name" value="SDRFAMILY"/>
</dbReference>
<evidence type="ECO:0000256" key="7">
    <source>
        <dbReference type="ARBA" id="ARBA00023160"/>
    </source>
</evidence>
<evidence type="ECO:0000256" key="3">
    <source>
        <dbReference type="ARBA" id="ARBA00012948"/>
    </source>
</evidence>
<dbReference type="NCBIfam" id="NF004198">
    <property type="entry name" value="PRK05653.1-3"/>
    <property type="match status" value="1"/>
</dbReference>
<sequence length="246" mass="26485">MRLENKTAIITGAGRGIGKETALIFAREGARIVVADLNEEDISEVVKEIEKAGGTAIAEAVNVTDREAVQEMINKTKDSWGCVDILVNNAGITADAQLLKMEESQWDRVIDVNLKGVFNAAQAAAAVMKEQEGGVILNASSVVGTYGNFGQTNYAATKWGVNGMTKTWAKELGRFNIRVNAVAPGFVLTPMTEKMPEKVLEMMKEKSVLKDLAKPEDIACAYLFLASDEARFITGEILSVDGGVVI</sequence>
<dbReference type="AlphaFoldDB" id="A0A3M7TLM9"/>
<dbReference type="Gene3D" id="3.40.50.720">
    <property type="entry name" value="NAD(P)-binding Rossmann-like Domain"/>
    <property type="match status" value="1"/>
</dbReference>
<keyword evidence="14" id="KW-1185">Reference proteome</keyword>
<comment type="catalytic activity">
    <reaction evidence="8 11">
        <text>a (3R)-hydroxyacyl-[ACP] + NADP(+) = a 3-oxoacyl-[ACP] + NADPH + H(+)</text>
        <dbReference type="Rhea" id="RHEA:17397"/>
        <dbReference type="Rhea" id="RHEA-COMP:9916"/>
        <dbReference type="Rhea" id="RHEA-COMP:9945"/>
        <dbReference type="ChEBI" id="CHEBI:15378"/>
        <dbReference type="ChEBI" id="CHEBI:57783"/>
        <dbReference type="ChEBI" id="CHEBI:58349"/>
        <dbReference type="ChEBI" id="CHEBI:78776"/>
        <dbReference type="ChEBI" id="CHEBI:78827"/>
        <dbReference type="EC" id="1.1.1.100"/>
    </reaction>
</comment>
<dbReference type="InterPro" id="IPR057326">
    <property type="entry name" value="KR_dom"/>
</dbReference>
<dbReference type="PRINTS" id="PR00081">
    <property type="entry name" value="GDHRDH"/>
</dbReference>
<feature type="binding site" evidence="10">
    <location>
        <position position="89"/>
    </location>
    <ligand>
        <name>NADP(+)</name>
        <dbReference type="ChEBI" id="CHEBI:58349"/>
    </ligand>
</feature>
<dbReference type="GO" id="GO:0006633">
    <property type="term" value="P:fatty acid biosynthetic process"/>
    <property type="evidence" value="ECO:0007669"/>
    <property type="project" value="UniProtKB-UniPathway"/>
</dbReference>
<protein>
    <recommendedName>
        <fullName evidence="3 11">3-oxoacyl-[acyl-carrier-protein] reductase</fullName>
        <ecNumber evidence="3 11">1.1.1.100</ecNumber>
    </recommendedName>
</protein>
<comment type="caution">
    <text evidence="13">The sequence shown here is derived from an EMBL/GenBank/DDBJ whole genome shotgun (WGS) entry which is preliminary data.</text>
</comment>
<dbReference type="NCBIfam" id="NF009466">
    <property type="entry name" value="PRK12826.1-2"/>
    <property type="match status" value="1"/>
</dbReference>
<keyword evidence="7 11" id="KW-0275">Fatty acid biosynthesis</keyword>
<feature type="binding site" evidence="10">
    <location>
        <begin position="12"/>
        <end position="15"/>
    </location>
    <ligand>
        <name>NADP(+)</name>
        <dbReference type="ChEBI" id="CHEBI:58349"/>
    </ligand>
</feature>
<gene>
    <name evidence="13" type="primary">fabG</name>
    <name evidence="13" type="ORF">EBO34_20050</name>
</gene>
<keyword evidence="11" id="KW-0443">Lipid metabolism</keyword>
<dbReference type="UniPathway" id="UPA00094"/>